<feature type="transmembrane region" description="Helical" evidence="7">
    <location>
        <begin position="12"/>
        <end position="34"/>
    </location>
</feature>
<evidence type="ECO:0000256" key="1">
    <source>
        <dbReference type="ARBA" id="ARBA00004651"/>
    </source>
</evidence>
<evidence type="ECO:0000256" key="7">
    <source>
        <dbReference type="RuleBase" id="RU363032"/>
    </source>
</evidence>
<proteinExistence type="inferred from homology"/>
<gene>
    <name evidence="9" type="ORF">E1757_25630</name>
</gene>
<evidence type="ECO:0000259" key="8">
    <source>
        <dbReference type="PROSITE" id="PS50928"/>
    </source>
</evidence>
<dbReference type="CDD" id="cd06261">
    <property type="entry name" value="TM_PBP2"/>
    <property type="match status" value="1"/>
</dbReference>
<evidence type="ECO:0000313" key="10">
    <source>
        <dbReference type="Proteomes" id="UP000295636"/>
    </source>
</evidence>
<dbReference type="Gene3D" id="1.10.3720.10">
    <property type="entry name" value="MetI-like"/>
    <property type="match status" value="1"/>
</dbReference>
<organism evidence="9 10">
    <name type="scientific">Paenibacillus piri</name>
    <dbReference type="NCBI Taxonomy" id="2547395"/>
    <lineage>
        <taxon>Bacteria</taxon>
        <taxon>Bacillati</taxon>
        <taxon>Bacillota</taxon>
        <taxon>Bacilli</taxon>
        <taxon>Bacillales</taxon>
        <taxon>Paenibacillaceae</taxon>
        <taxon>Paenibacillus</taxon>
    </lineage>
</organism>
<keyword evidence="10" id="KW-1185">Reference proteome</keyword>
<evidence type="ECO:0000313" key="9">
    <source>
        <dbReference type="EMBL" id="TDF93775.1"/>
    </source>
</evidence>
<dbReference type="Proteomes" id="UP000295636">
    <property type="component" value="Unassembled WGS sequence"/>
</dbReference>
<keyword evidence="3" id="KW-1003">Cell membrane</keyword>
<feature type="transmembrane region" description="Helical" evidence="7">
    <location>
        <begin position="78"/>
        <end position="97"/>
    </location>
</feature>
<sequence>MKPATVKKIRKQTLIYAIVLIFTVWTLFPVYWMVKSSFTPNDLMYTPKPSLVPETWTASHYKDLFQKTKFMNFVKNSVYVASLVTVISVSISILGSYSMTRLRYRGRVFFSQSIIYTYLLPTAVLFIPMYVAVSKLGLSDNKNALLIVYPTIIVPYCCYMLISYFKAIPKELEEAAMIDGCTSLQALFKIIIPIAAPGIAVVSTFAFTLAWNEYLYALVLTTSPGQQTVNIGISGFKFSDQAVWGLLMGSSVIASLPAIFLYFLAQRFLKSGLAAGGVK</sequence>
<feature type="transmembrane region" description="Helical" evidence="7">
    <location>
        <begin position="242"/>
        <end position="264"/>
    </location>
</feature>
<evidence type="ECO:0000256" key="3">
    <source>
        <dbReference type="ARBA" id="ARBA00022475"/>
    </source>
</evidence>
<evidence type="ECO:0000256" key="2">
    <source>
        <dbReference type="ARBA" id="ARBA00022448"/>
    </source>
</evidence>
<feature type="transmembrane region" description="Helical" evidence="7">
    <location>
        <begin position="186"/>
        <end position="211"/>
    </location>
</feature>
<dbReference type="InterPro" id="IPR035906">
    <property type="entry name" value="MetI-like_sf"/>
</dbReference>
<feature type="domain" description="ABC transmembrane type-1" evidence="8">
    <location>
        <begin position="74"/>
        <end position="265"/>
    </location>
</feature>
<dbReference type="Pfam" id="PF00528">
    <property type="entry name" value="BPD_transp_1"/>
    <property type="match status" value="1"/>
</dbReference>
<feature type="transmembrane region" description="Helical" evidence="7">
    <location>
        <begin position="144"/>
        <end position="165"/>
    </location>
</feature>
<keyword evidence="6 7" id="KW-0472">Membrane</keyword>
<keyword evidence="2 7" id="KW-0813">Transport</keyword>
<evidence type="ECO:0000256" key="5">
    <source>
        <dbReference type="ARBA" id="ARBA00022989"/>
    </source>
</evidence>
<name>A0A4R5KGF0_9BACL</name>
<protein>
    <submittedName>
        <fullName evidence="9">Carbohydrate ABC transporter permease</fullName>
    </submittedName>
</protein>
<dbReference type="OrthoDB" id="9810086at2"/>
<feature type="transmembrane region" description="Helical" evidence="7">
    <location>
        <begin position="109"/>
        <end position="132"/>
    </location>
</feature>
<dbReference type="InterPro" id="IPR000515">
    <property type="entry name" value="MetI-like"/>
</dbReference>
<dbReference type="InterPro" id="IPR050901">
    <property type="entry name" value="BP-dep_ABC_trans_perm"/>
</dbReference>
<keyword evidence="5 7" id="KW-1133">Transmembrane helix</keyword>
<keyword evidence="4 7" id="KW-0812">Transmembrane</keyword>
<dbReference type="AlphaFoldDB" id="A0A4R5KGF0"/>
<dbReference type="GO" id="GO:0055085">
    <property type="term" value="P:transmembrane transport"/>
    <property type="evidence" value="ECO:0007669"/>
    <property type="project" value="InterPro"/>
</dbReference>
<evidence type="ECO:0000256" key="6">
    <source>
        <dbReference type="ARBA" id="ARBA00023136"/>
    </source>
</evidence>
<accession>A0A4R5KGF0</accession>
<dbReference type="PANTHER" id="PTHR32243:SF18">
    <property type="entry name" value="INNER MEMBRANE ABC TRANSPORTER PERMEASE PROTEIN YCJP"/>
    <property type="match status" value="1"/>
</dbReference>
<dbReference type="PROSITE" id="PS50928">
    <property type="entry name" value="ABC_TM1"/>
    <property type="match status" value="1"/>
</dbReference>
<reference evidence="9 10" key="1">
    <citation type="submission" date="2019-03" db="EMBL/GenBank/DDBJ databases">
        <title>This is whole genome sequence of Paenibacillus sp MS74 strain.</title>
        <authorList>
            <person name="Trinh H.N."/>
        </authorList>
    </citation>
    <scope>NUCLEOTIDE SEQUENCE [LARGE SCALE GENOMIC DNA]</scope>
    <source>
        <strain evidence="9 10">MS74</strain>
    </source>
</reference>
<comment type="similarity">
    <text evidence="7">Belongs to the binding-protein-dependent transport system permease family.</text>
</comment>
<dbReference type="EMBL" id="SMRT01000015">
    <property type="protein sequence ID" value="TDF93775.1"/>
    <property type="molecule type" value="Genomic_DNA"/>
</dbReference>
<dbReference type="PANTHER" id="PTHR32243">
    <property type="entry name" value="MALTOSE TRANSPORT SYSTEM PERMEASE-RELATED"/>
    <property type="match status" value="1"/>
</dbReference>
<evidence type="ECO:0000256" key="4">
    <source>
        <dbReference type="ARBA" id="ARBA00022692"/>
    </source>
</evidence>
<comment type="caution">
    <text evidence="9">The sequence shown here is derived from an EMBL/GenBank/DDBJ whole genome shotgun (WGS) entry which is preliminary data.</text>
</comment>
<dbReference type="SUPFAM" id="SSF161098">
    <property type="entry name" value="MetI-like"/>
    <property type="match status" value="1"/>
</dbReference>
<comment type="subcellular location">
    <subcellularLocation>
        <location evidence="1 7">Cell membrane</location>
        <topology evidence="1 7">Multi-pass membrane protein</topology>
    </subcellularLocation>
</comment>
<dbReference type="RefSeq" id="WP_133233545.1">
    <property type="nucleotide sequence ID" value="NZ_SMRT01000015.1"/>
</dbReference>
<dbReference type="GO" id="GO:0005886">
    <property type="term" value="C:plasma membrane"/>
    <property type="evidence" value="ECO:0007669"/>
    <property type="project" value="UniProtKB-SubCell"/>
</dbReference>